<organism evidence="2 3">
    <name type="scientific">Streptomyces sanyensis</name>
    <dbReference type="NCBI Taxonomy" id="568869"/>
    <lineage>
        <taxon>Bacteria</taxon>
        <taxon>Bacillati</taxon>
        <taxon>Actinomycetota</taxon>
        <taxon>Actinomycetes</taxon>
        <taxon>Kitasatosporales</taxon>
        <taxon>Streptomycetaceae</taxon>
        <taxon>Streptomyces</taxon>
    </lineage>
</organism>
<evidence type="ECO:0000313" key="2">
    <source>
        <dbReference type="EMBL" id="GAA4761356.1"/>
    </source>
</evidence>
<proteinExistence type="predicted"/>
<keyword evidence="3" id="KW-1185">Reference proteome</keyword>
<accession>A0ABP8ZND5</accession>
<comment type="caution">
    <text evidence="2">The sequence shown here is derived from an EMBL/GenBank/DDBJ whole genome shotgun (WGS) entry which is preliminary data.</text>
</comment>
<feature type="region of interest" description="Disordered" evidence="1">
    <location>
        <begin position="80"/>
        <end position="116"/>
    </location>
</feature>
<gene>
    <name evidence="2" type="ORF">GCM10023329_03320</name>
</gene>
<evidence type="ECO:0000256" key="1">
    <source>
        <dbReference type="SAM" id="MobiDB-lite"/>
    </source>
</evidence>
<sequence length="137" mass="14557">MCRGEGELDVGITRFGEVLAAYDFVPKPEHDEAPLAACASALDAYGAAKRVLVAARTAAEGNVAVRQALAEGGQALADLDARREADRSDGASRSASSIRDTVRPSPKYCGSHRAARPGRSRCTQRMRYGCRTATCRS</sequence>
<feature type="compositionally biased region" description="Basic and acidic residues" evidence="1">
    <location>
        <begin position="80"/>
        <end position="90"/>
    </location>
</feature>
<name>A0ABP8ZND5_9ACTN</name>
<dbReference type="Proteomes" id="UP001501147">
    <property type="component" value="Unassembled WGS sequence"/>
</dbReference>
<reference evidence="3" key="1">
    <citation type="journal article" date="2019" name="Int. J. Syst. Evol. Microbiol.">
        <title>The Global Catalogue of Microorganisms (GCM) 10K type strain sequencing project: providing services to taxonomists for standard genome sequencing and annotation.</title>
        <authorList>
            <consortium name="The Broad Institute Genomics Platform"/>
            <consortium name="The Broad Institute Genome Sequencing Center for Infectious Disease"/>
            <person name="Wu L."/>
            <person name="Ma J."/>
        </authorList>
    </citation>
    <scope>NUCLEOTIDE SEQUENCE [LARGE SCALE GENOMIC DNA]</scope>
    <source>
        <strain evidence="3">JCM 18324</strain>
    </source>
</reference>
<protein>
    <submittedName>
        <fullName evidence="2">Uncharacterized protein</fullName>
    </submittedName>
</protein>
<dbReference type="EMBL" id="BAABJV010000001">
    <property type="protein sequence ID" value="GAA4761356.1"/>
    <property type="molecule type" value="Genomic_DNA"/>
</dbReference>
<evidence type="ECO:0000313" key="3">
    <source>
        <dbReference type="Proteomes" id="UP001501147"/>
    </source>
</evidence>